<dbReference type="InterPro" id="IPR007077">
    <property type="entry name" value="TfoX_C"/>
</dbReference>
<dbReference type="Pfam" id="PF04994">
    <property type="entry name" value="TfoX_C"/>
    <property type="match status" value="1"/>
</dbReference>
<proteinExistence type="predicted"/>
<dbReference type="EMBL" id="PPTS01000005">
    <property type="protein sequence ID" value="RDB64944.1"/>
    <property type="molecule type" value="Genomic_DNA"/>
</dbReference>
<gene>
    <name evidence="2" type="ORF">C1877_09520</name>
</gene>
<dbReference type="RefSeq" id="WP_015538946.1">
    <property type="nucleotide sequence ID" value="NZ_CABMMS010000005.1"/>
</dbReference>
<dbReference type="InterPro" id="IPR047525">
    <property type="entry name" value="TfoX-like"/>
</dbReference>
<dbReference type="AlphaFoldDB" id="A0A369M0K7"/>
<dbReference type="PANTHER" id="PTHR36121">
    <property type="entry name" value="PROTEIN SXY"/>
    <property type="match status" value="1"/>
</dbReference>
<dbReference type="Gene3D" id="1.10.150.20">
    <property type="entry name" value="5' to 3' exonuclease, C-terminal subdomain"/>
    <property type="match status" value="1"/>
</dbReference>
<evidence type="ECO:0000313" key="3">
    <source>
        <dbReference type="Proteomes" id="UP000254000"/>
    </source>
</evidence>
<sequence length="86" mass="9146">MANLTDLPNIGPHAAEQLAQVGIATPDDLMAAGAEQAWLKVQAIDPGVCLHMLYGLEGAVQGIPKKELDPARKQELKAFMDANRPA</sequence>
<protein>
    <submittedName>
        <fullName evidence="2">Transcriptional regulator</fullName>
    </submittedName>
</protein>
<keyword evidence="3" id="KW-1185">Reference proteome</keyword>
<feature type="domain" description="TfoX C-terminal" evidence="1">
    <location>
        <begin position="2"/>
        <end position="78"/>
    </location>
</feature>
<evidence type="ECO:0000259" key="1">
    <source>
        <dbReference type="Pfam" id="PF04994"/>
    </source>
</evidence>
<organism evidence="2 3">
    <name type="scientific">Gordonibacter pamelaeae</name>
    <dbReference type="NCBI Taxonomy" id="471189"/>
    <lineage>
        <taxon>Bacteria</taxon>
        <taxon>Bacillati</taxon>
        <taxon>Actinomycetota</taxon>
        <taxon>Coriobacteriia</taxon>
        <taxon>Eggerthellales</taxon>
        <taxon>Eggerthellaceae</taxon>
        <taxon>Gordonibacter</taxon>
    </lineage>
</organism>
<dbReference type="Proteomes" id="UP000254000">
    <property type="component" value="Unassembled WGS sequence"/>
</dbReference>
<dbReference type="PANTHER" id="PTHR36121:SF1">
    <property type="entry name" value="PROTEIN SXY"/>
    <property type="match status" value="1"/>
</dbReference>
<dbReference type="OrthoDB" id="4225809at2"/>
<dbReference type="GeneID" id="78359928"/>
<comment type="caution">
    <text evidence="2">The sequence shown here is derived from an EMBL/GenBank/DDBJ whole genome shotgun (WGS) entry which is preliminary data.</text>
</comment>
<accession>A0A369M0K7</accession>
<reference evidence="2 3" key="1">
    <citation type="journal article" date="2018" name="Elife">
        <title>Discovery and characterization of a prevalent human gut bacterial enzyme sufficient for the inactivation of a family of plant toxins.</title>
        <authorList>
            <person name="Koppel N."/>
            <person name="Bisanz J.E."/>
            <person name="Pandelia M.E."/>
            <person name="Turnbaugh P.J."/>
            <person name="Balskus E.P."/>
        </authorList>
    </citation>
    <scope>NUCLEOTIDE SEQUENCE [LARGE SCALE GENOMIC DNA]</scope>
    <source>
        <strain evidence="2 3">3C</strain>
    </source>
</reference>
<evidence type="ECO:0000313" key="2">
    <source>
        <dbReference type="EMBL" id="RDB64944.1"/>
    </source>
</evidence>
<name>A0A369M0K7_9ACTN</name>